<feature type="region of interest" description="Disordered" evidence="1">
    <location>
        <begin position="100"/>
        <end position="126"/>
    </location>
</feature>
<dbReference type="GeneID" id="29062095"/>
<dbReference type="EMBL" id="KX397369">
    <property type="protein sequence ID" value="ANZ49603.1"/>
    <property type="molecule type" value="Genomic_DNA"/>
</dbReference>
<dbReference type="Proteomes" id="UP000202923">
    <property type="component" value="Genome"/>
</dbReference>
<reference evidence="2 3" key="1">
    <citation type="submission" date="2016-06" db="EMBL/GenBank/DDBJ databases">
        <authorList>
            <person name="Kjaerup R.B."/>
            <person name="Dalgaard T.S."/>
            <person name="Juul-Madsen H.R."/>
        </authorList>
    </citation>
    <scope>NUCLEOTIDE SEQUENCE [LARGE SCALE GENOMIC DNA]</scope>
</reference>
<proteinExistence type="predicted"/>
<dbReference type="OrthoDB" id="6567at10239"/>
<accession>A0A1B2IEC7</accession>
<protein>
    <submittedName>
        <fullName evidence="2">Uncharacterized protein</fullName>
    </submittedName>
</protein>
<feature type="compositionally biased region" description="Polar residues" evidence="1">
    <location>
        <begin position="35"/>
        <end position="48"/>
    </location>
</feature>
<organism evidence="2 3">
    <name type="scientific">Erwinia phage vB_EamM_Kwan</name>
    <dbReference type="NCBI Taxonomy" id="1883374"/>
    <lineage>
        <taxon>Viruses</taxon>
        <taxon>Duplodnaviria</taxon>
        <taxon>Heunggongvirae</taxon>
        <taxon>Uroviricota</taxon>
        <taxon>Caudoviricetes</taxon>
        <taxon>Chimalliviridae</taxon>
        <taxon>Wellingtonvirus</taxon>
        <taxon>Wellingtonvirus wellington</taxon>
    </lineage>
</organism>
<evidence type="ECO:0000313" key="3">
    <source>
        <dbReference type="Proteomes" id="UP000202923"/>
    </source>
</evidence>
<feature type="region of interest" description="Disordered" evidence="1">
    <location>
        <begin position="1"/>
        <end position="48"/>
    </location>
</feature>
<feature type="compositionally biased region" description="Low complexity" evidence="1">
    <location>
        <begin position="100"/>
        <end position="115"/>
    </location>
</feature>
<evidence type="ECO:0000256" key="1">
    <source>
        <dbReference type="SAM" id="MobiDB-lite"/>
    </source>
</evidence>
<dbReference type="KEGG" id="vg:29062095"/>
<evidence type="ECO:0000313" key="2">
    <source>
        <dbReference type="EMBL" id="ANZ49603.1"/>
    </source>
</evidence>
<name>A0A1B2IEC7_9CAUD</name>
<dbReference type="RefSeq" id="YP_009278856.1">
    <property type="nucleotide sequence ID" value="NC_031010.1"/>
</dbReference>
<sequence>MNPSDSSLTGRISKVQSAATDRVNQVGNAVDRAQQGAQQAVSRVTNAVDSAERGIKNAADTATGLYDKAGETFNKLSDGASTLGSKIGNLFGGGDIASTGGTKTAGSGPSGASPGNKIPGFASDPKKVLPSIDPLKREVEKPFEAANSQAKSALDYLKPSKISSLLGEGFSTLTTLRDKGLAAVGTDYASVKSRIEQTMNMAGQISRLPGEVQQEINGYVSDFNQAKYQVQSVVDGAKQTFNSYKDLDDYLAIDNFINSFKSSSSDSGYGGSYSVRDVGTTTALVYGLSSKLATYNLPQKITPMVESIADPAIQAQMYRELTVQSSALGSLTSVEFYVSKLTESDKALISAEVIVNLLMNLQTETNPPFKSYGTRLLSLFTALDSRWDKSDVVGQTDSIELYPYTFCNVNAIQSLLTTEKRPFVCAAGDLSYQRADTLVNRFFPVF</sequence>
<gene>
    <name evidence="2" type="ORF">KWAN_251</name>
</gene>
<feature type="compositionally biased region" description="Polar residues" evidence="1">
    <location>
        <begin position="1"/>
        <end position="27"/>
    </location>
</feature>